<dbReference type="InterPro" id="IPR043502">
    <property type="entry name" value="DNA/RNA_pol_sf"/>
</dbReference>
<dbReference type="InterPro" id="IPR013597">
    <property type="entry name" value="Mat_intron_G2"/>
</dbReference>
<reference evidence="2" key="2">
    <citation type="submission" date="2020-08" db="EMBL/GenBank/DDBJ databases">
        <authorList>
            <person name="Chen M."/>
            <person name="Teng W."/>
            <person name="Zhao L."/>
            <person name="Hu C."/>
            <person name="Zhou Y."/>
            <person name="Han B."/>
            <person name="Song L."/>
            <person name="Shu W."/>
        </authorList>
    </citation>
    <scope>NUCLEOTIDE SEQUENCE</scope>
    <source>
        <strain evidence="2">FACHB-1375</strain>
    </source>
</reference>
<dbReference type="EMBL" id="JACJPW010000090">
    <property type="protein sequence ID" value="MBD2184651.1"/>
    <property type="molecule type" value="Genomic_DNA"/>
</dbReference>
<dbReference type="Pfam" id="PF13655">
    <property type="entry name" value="RVT_N"/>
    <property type="match status" value="1"/>
</dbReference>
<dbReference type="CDD" id="cd01651">
    <property type="entry name" value="RT_G2_intron"/>
    <property type="match status" value="1"/>
</dbReference>
<dbReference type="InterPro" id="IPR025960">
    <property type="entry name" value="RVT_N"/>
</dbReference>
<name>A0A926VIN9_9CYAN</name>
<dbReference type="AlphaFoldDB" id="A0A926VIN9"/>
<dbReference type="PANTHER" id="PTHR34047">
    <property type="entry name" value="NUCLEAR INTRON MATURASE 1, MITOCHONDRIAL-RELATED"/>
    <property type="match status" value="1"/>
</dbReference>
<dbReference type="PROSITE" id="PS50878">
    <property type="entry name" value="RT_POL"/>
    <property type="match status" value="1"/>
</dbReference>
<proteinExistence type="predicted"/>
<dbReference type="SUPFAM" id="SSF56672">
    <property type="entry name" value="DNA/RNA polymerases"/>
    <property type="match status" value="1"/>
</dbReference>
<sequence>MNTAIKPMYGWETIDWAKVQRQVFKLQKRIYRASIRGDVKTVRSLQRLLTKSWYAKLVAIRRVTQNNWEKNMFGLGGLAKLTNHQKINLAKKLRFNDKSQSARRVLIRQLGKDEKKPLGILTIAERAKQALLKLALEPEWEARFEPNSYGFRPGRSYHDAIAAIYNSIVQQPKYVLDARIEKRFDRIDHEKLLSKLQTTPTFRRQIKAWLKSGIMNGKEVFPTDEESLQGAIISPLLANIALHGLEDMLQKKFINRIANDRNRKVTLVRYADDFVLMDECLEVVLEAKQLIEEWLMEMGLALKQSQTLITHTFKKYDGNVGFDFLGFNVRQYPCSAKQSGLDGETKSKRGHKTLIKPSKEAIDRHLASLDELLAKNCKSSQTEVINALNSVIVRWAAYYSTVANSRTYKYMDNAMYQKLFAWAKRRRSKGRNNTKLVSHYWGVNRGLGWRFMTSDNRYILERYRDTKIEIYVKVKGGRSPYDGDFQYWSDRLSQHPTPLNVAVITPLERRYRY</sequence>
<dbReference type="Pfam" id="PF08388">
    <property type="entry name" value="GIIM"/>
    <property type="match status" value="1"/>
</dbReference>
<organism evidence="2 3">
    <name type="scientific">Aerosakkonema funiforme FACHB-1375</name>
    <dbReference type="NCBI Taxonomy" id="2949571"/>
    <lineage>
        <taxon>Bacteria</taxon>
        <taxon>Bacillati</taxon>
        <taxon>Cyanobacteriota</taxon>
        <taxon>Cyanophyceae</taxon>
        <taxon>Oscillatoriophycideae</taxon>
        <taxon>Aerosakkonematales</taxon>
        <taxon>Aerosakkonemataceae</taxon>
        <taxon>Aerosakkonema</taxon>
    </lineage>
</organism>
<dbReference type="InterPro" id="IPR051083">
    <property type="entry name" value="GrpII_Intron_Splice-Mob/Def"/>
</dbReference>
<dbReference type="GO" id="GO:0003964">
    <property type="term" value="F:RNA-directed DNA polymerase activity"/>
    <property type="evidence" value="ECO:0007669"/>
    <property type="project" value="UniProtKB-KW"/>
</dbReference>
<feature type="domain" description="Reverse transcriptase" evidence="1">
    <location>
        <begin position="104"/>
        <end position="329"/>
    </location>
</feature>
<reference evidence="2" key="1">
    <citation type="journal article" date="2015" name="ISME J.">
        <title>Draft Genome Sequence of Streptomyces incarnatus NRRL8089, which Produces the Nucleoside Antibiotic Sinefungin.</title>
        <authorList>
            <person name="Oshima K."/>
            <person name="Hattori M."/>
            <person name="Shimizu H."/>
            <person name="Fukuda K."/>
            <person name="Nemoto M."/>
            <person name="Inagaki K."/>
            <person name="Tamura T."/>
        </authorList>
    </citation>
    <scope>NUCLEOTIDE SEQUENCE</scope>
    <source>
        <strain evidence="2">FACHB-1375</strain>
    </source>
</reference>
<gene>
    <name evidence="2" type="ORF">H6G03_26880</name>
</gene>
<dbReference type="PANTHER" id="PTHR34047:SF10">
    <property type="entry name" value="GROUP II INTRON-ASSOCIATED OPEN READING FRAME"/>
    <property type="match status" value="1"/>
</dbReference>
<accession>A0A926VIN9</accession>
<evidence type="ECO:0000259" key="1">
    <source>
        <dbReference type="PROSITE" id="PS50878"/>
    </source>
</evidence>
<evidence type="ECO:0000313" key="3">
    <source>
        <dbReference type="Proteomes" id="UP000641646"/>
    </source>
</evidence>
<keyword evidence="2" id="KW-0808">Transferase</keyword>
<keyword evidence="3" id="KW-1185">Reference proteome</keyword>
<evidence type="ECO:0000313" key="2">
    <source>
        <dbReference type="EMBL" id="MBD2184651.1"/>
    </source>
</evidence>
<dbReference type="InterPro" id="IPR000477">
    <property type="entry name" value="RT_dom"/>
</dbReference>
<dbReference type="Pfam" id="PF00078">
    <property type="entry name" value="RVT_1"/>
    <property type="match status" value="1"/>
</dbReference>
<keyword evidence="2" id="KW-0548">Nucleotidyltransferase</keyword>
<protein>
    <submittedName>
        <fullName evidence="2">Reverse transcriptase N-terminal domain-containing protein</fullName>
    </submittedName>
</protein>
<keyword evidence="2" id="KW-0695">RNA-directed DNA polymerase</keyword>
<comment type="caution">
    <text evidence="2">The sequence shown here is derived from an EMBL/GenBank/DDBJ whole genome shotgun (WGS) entry which is preliminary data.</text>
</comment>
<dbReference type="RefSeq" id="WP_190471472.1">
    <property type="nucleotide sequence ID" value="NZ_JACJPW010000090.1"/>
</dbReference>
<dbReference type="Proteomes" id="UP000641646">
    <property type="component" value="Unassembled WGS sequence"/>
</dbReference>